<dbReference type="EMBL" id="UOGF01000060">
    <property type="protein sequence ID" value="VAX30461.1"/>
    <property type="molecule type" value="Genomic_DNA"/>
</dbReference>
<evidence type="ECO:0000256" key="1">
    <source>
        <dbReference type="ARBA" id="ARBA00022490"/>
    </source>
</evidence>
<dbReference type="SUPFAM" id="SSF52738">
    <property type="entry name" value="Methylesterase CheB, C-terminal domain"/>
    <property type="match status" value="1"/>
</dbReference>
<dbReference type="InterPro" id="IPR000673">
    <property type="entry name" value="Sig_transdc_resp-reg_Me-estase"/>
</dbReference>
<keyword evidence="2" id="KW-0145">Chemotaxis</keyword>
<evidence type="ECO:0000256" key="2">
    <source>
        <dbReference type="ARBA" id="ARBA00022500"/>
    </source>
</evidence>
<dbReference type="PANTHER" id="PTHR42872">
    <property type="entry name" value="PROTEIN-GLUTAMATE METHYLESTERASE/PROTEIN-GLUTAMINE GLUTAMINASE"/>
    <property type="match status" value="1"/>
</dbReference>
<dbReference type="SUPFAM" id="SSF52172">
    <property type="entry name" value="CheY-like"/>
    <property type="match status" value="1"/>
</dbReference>
<dbReference type="InterPro" id="IPR035909">
    <property type="entry name" value="CheB_C"/>
</dbReference>
<dbReference type="PIRSF" id="PIRSF000876">
    <property type="entry name" value="RR_chemtxs_CheB"/>
    <property type="match status" value="1"/>
</dbReference>
<sequence>MISVKGESPIRVLIVDDSVIVRKAVLDALKPDPEIDVIGTAQNGKIALEKIPALKPDVIVLDIEMPICDGFDVLKGIRKLGIRVRVIMFSTLTERGASQTIKALSLGANDYVAKPSSGTKIRSYSEGVKAVASELTPKIKQFRKRPSLRGTLSQKTLASPVKRASIAPIRRRPLVRGVPQIIAIGISTGGPEALAKLLPHLSGSLSVPVVIVQHMPPLFTKLLAERLNGASKLKILEAENGMKLEAGVVYIAPGDYHMEVQSGGGQMSVVLNQKPPENSCRPAADVLFRSVAALFGNRALGVIMTGMGHDGLKGLRLMHEKGAAVIAQDEASSVVWGMPSGVVEEGLADKVLPLDQLAGAIELSVSSRRAPLSAQAR</sequence>
<keyword evidence="1" id="KW-0963">Cytoplasm</keyword>
<dbReference type="PROSITE" id="PS50122">
    <property type="entry name" value="CHEB"/>
    <property type="match status" value="1"/>
</dbReference>
<comment type="catalytic activity">
    <reaction evidence="5">
        <text>[protein]-L-glutamate 5-O-methyl ester + H2O = L-glutamyl-[protein] + methanol + H(+)</text>
        <dbReference type="Rhea" id="RHEA:23236"/>
        <dbReference type="Rhea" id="RHEA-COMP:10208"/>
        <dbReference type="Rhea" id="RHEA-COMP:10311"/>
        <dbReference type="ChEBI" id="CHEBI:15377"/>
        <dbReference type="ChEBI" id="CHEBI:15378"/>
        <dbReference type="ChEBI" id="CHEBI:17790"/>
        <dbReference type="ChEBI" id="CHEBI:29973"/>
        <dbReference type="ChEBI" id="CHEBI:82795"/>
        <dbReference type="EC" id="3.1.1.61"/>
    </reaction>
</comment>
<dbReference type="CDD" id="cd17541">
    <property type="entry name" value="REC_CheB-like"/>
    <property type="match status" value="1"/>
</dbReference>
<dbReference type="PANTHER" id="PTHR42872:SF6">
    <property type="entry name" value="PROTEIN-GLUTAMATE METHYLESTERASE_PROTEIN-GLUTAMINE GLUTAMINASE"/>
    <property type="match status" value="1"/>
</dbReference>
<dbReference type="InterPro" id="IPR001789">
    <property type="entry name" value="Sig_transdc_resp-reg_receiver"/>
</dbReference>
<keyword evidence="3 8" id="KW-0378">Hydrolase</keyword>
<dbReference type="CDD" id="cd16432">
    <property type="entry name" value="CheB_Rec"/>
    <property type="match status" value="1"/>
</dbReference>
<dbReference type="GO" id="GO:0008984">
    <property type="term" value="F:protein-glutamate methylesterase activity"/>
    <property type="evidence" value="ECO:0007669"/>
    <property type="project" value="UniProtKB-EC"/>
</dbReference>
<organism evidence="8">
    <name type="scientific">hydrothermal vent metagenome</name>
    <dbReference type="NCBI Taxonomy" id="652676"/>
    <lineage>
        <taxon>unclassified sequences</taxon>
        <taxon>metagenomes</taxon>
        <taxon>ecological metagenomes</taxon>
    </lineage>
</organism>
<dbReference type="Gene3D" id="3.40.50.2300">
    <property type="match status" value="1"/>
</dbReference>
<dbReference type="AlphaFoldDB" id="A0A3B1CVD9"/>
<feature type="domain" description="CheB-type methylesterase" evidence="7">
    <location>
        <begin position="173"/>
        <end position="368"/>
    </location>
</feature>
<protein>
    <recommendedName>
        <fullName evidence="4">protein-glutamate methylesterase</fullName>
        <ecNumber evidence="4">3.1.1.61</ecNumber>
    </recommendedName>
</protein>
<evidence type="ECO:0000313" key="8">
    <source>
        <dbReference type="EMBL" id="VAX30461.1"/>
    </source>
</evidence>
<proteinExistence type="inferred from homology"/>
<dbReference type="EC" id="3.1.1.61" evidence="4"/>
<gene>
    <name evidence="8" type="ORF">MNBD_NITROSPIRAE01-722</name>
</gene>
<evidence type="ECO:0000256" key="3">
    <source>
        <dbReference type="ARBA" id="ARBA00022801"/>
    </source>
</evidence>
<dbReference type="Pfam" id="PF01339">
    <property type="entry name" value="CheB_methylest"/>
    <property type="match status" value="1"/>
</dbReference>
<dbReference type="HAMAP" id="MF_00099">
    <property type="entry name" value="CheB_chemtxs"/>
    <property type="match status" value="1"/>
</dbReference>
<dbReference type="Pfam" id="PF00072">
    <property type="entry name" value="Response_reg"/>
    <property type="match status" value="1"/>
</dbReference>
<dbReference type="InterPro" id="IPR008248">
    <property type="entry name" value="CheB-like"/>
</dbReference>
<reference evidence="8" key="1">
    <citation type="submission" date="2018-06" db="EMBL/GenBank/DDBJ databases">
        <authorList>
            <person name="Zhirakovskaya E."/>
        </authorList>
    </citation>
    <scope>NUCLEOTIDE SEQUENCE</scope>
</reference>
<evidence type="ECO:0000259" key="6">
    <source>
        <dbReference type="PROSITE" id="PS50110"/>
    </source>
</evidence>
<dbReference type="Gene3D" id="3.40.50.180">
    <property type="entry name" value="Methylesterase CheB, C-terminal domain"/>
    <property type="match status" value="1"/>
</dbReference>
<dbReference type="GO" id="GO:0000156">
    <property type="term" value="F:phosphorelay response regulator activity"/>
    <property type="evidence" value="ECO:0007669"/>
    <property type="project" value="InterPro"/>
</dbReference>
<dbReference type="PROSITE" id="PS50110">
    <property type="entry name" value="RESPONSE_REGULATORY"/>
    <property type="match status" value="1"/>
</dbReference>
<dbReference type="InterPro" id="IPR011006">
    <property type="entry name" value="CheY-like_superfamily"/>
</dbReference>
<evidence type="ECO:0000256" key="5">
    <source>
        <dbReference type="ARBA" id="ARBA00048267"/>
    </source>
</evidence>
<dbReference type="GO" id="GO:0006935">
    <property type="term" value="P:chemotaxis"/>
    <property type="evidence" value="ECO:0007669"/>
    <property type="project" value="UniProtKB-KW"/>
</dbReference>
<dbReference type="GO" id="GO:0005737">
    <property type="term" value="C:cytoplasm"/>
    <property type="evidence" value="ECO:0007669"/>
    <property type="project" value="InterPro"/>
</dbReference>
<accession>A0A3B1CVD9</accession>
<evidence type="ECO:0000259" key="7">
    <source>
        <dbReference type="PROSITE" id="PS50122"/>
    </source>
</evidence>
<dbReference type="NCBIfam" id="NF001965">
    <property type="entry name" value="PRK00742.1"/>
    <property type="match status" value="1"/>
</dbReference>
<name>A0A3B1CVD9_9ZZZZ</name>
<evidence type="ECO:0000256" key="4">
    <source>
        <dbReference type="ARBA" id="ARBA00039140"/>
    </source>
</evidence>
<dbReference type="SMART" id="SM00448">
    <property type="entry name" value="REC"/>
    <property type="match status" value="1"/>
</dbReference>
<feature type="domain" description="Response regulatory" evidence="6">
    <location>
        <begin position="11"/>
        <end position="129"/>
    </location>
</feature>